<feature type="chain" id="PRO_5001846124" evidence="1">
    <location>
        <begin position="33"/>
        <end position="430"/>
    </location>
</feature>
<evidence type="ECO:0000256" key="1">
    <source>
        <dbReference type="SAM" id="SignalP"/>
    </source>
</evidence>
<evidence type="ECO:0000259" key="2">
    <source>
        <dbReference type="Pfam" id="PF07833"/>
    </source>
</evidence>
<dbReference type="KEGG" id="pbd:PBOR_03240"/>
<dbReference type="InterPro" id="IPR036514">
    <property type="entry name" value="SGNH_hydro_sf"/>
</dbReference>
<keyword evidence="1" id="KW-0732">Signal</keyword>
<dbReference type="SUPFAM" id="SSF55383">
    <property type="entry name" value="Copper amine oxidase, domain N"/>
    <property type="match status" value="1"/>
</dbReference>
<gene>
    <name evidence="3" type="ORF">PBOR_03240</name>
</gene>
<reference evidence="3" key="1">
    <citation type="submission" date="2014-08" db="EMBL/GenBank/DDBJ databases">
        <title>Comparative genomics of the Paenibacillus odorifer group.</title>
        <authorList>
            <person name="den Bakker H.C."/>
            <person name="Tsai Y.-C.Y.-C."/>
            <person name="Martin N."/>
            <person name="Korlach J."/>
            <person name="Wiedmann M."/>
        </authorList>
    </citation>
    <scope>NUCLEOTIDE SEQUENCE [LARGE SCALE GENOMIC DNA]</scope>
    <source>
        <strain evidence="3">DSM 13188</strain>
    </source>
</reference>
<dbReference type="Proteomes" id="UP000029518">
    <property type="component" value="Chromosome"/>
</dbReference>
<sequence length="430" mass="45032">MLKTWRRFISAGTSGLLLFAVLINVHAGPAGAAAAADTQGSEQDVFRIVALGDSITAGYEPGMTDPSVKPYGYAERLLEQGWYHGRSTLSNYGILGLKTSGLLQYTAAIKDGAAATPEGIQPGLPDPRIAQFAAMTPQIRTELAAADLITITIGGNDVSSLFLNVKTLTEADFTAQLAERLAAYSSNVKSALDNIRAVNPMATILLADQYQPAPRIALGASYDKLMSAAAQFTVAAENIAATLNQAGAPVKVAHVAAKFAGVEGSLTHIIGAGAADFHPTQLGYERIAMVFAELQWGEYLTPAAAVMTSATAPMSIVVKGTTLNTPNKPILKNGQNFLALKDILNAVGATGKWDNKTSSATIIYGGRTVVITIGSKTIKVNGADVAIDTPAFLQKVGKEDKTYLPLAALATGLGFDVNYSSKLRTAFINP</sequence>
<name>A0A089L7N3_PAEBO</name>
<dbReference type="Pfam" id="PF00657">
    <property type="entry name" value="Lipase_GDSL"/>
    <property type="match status" value="1"/>
</dbReference>
<dbReference type="InterPro" id="IPR012854">
    <property type="entry name" value="Cu_amine_oxidase-like_N"/>
</dbReference>
<dbReference type="EMBL" id="CP009285">
    <property type="protein sequence ID" value="AIQ56085.1"/>
    <property type="molecule type" value="Genomic_DNA"/>
</dbReference>
<dbReference type="RefSeq" id="WP_042210421.1">
    <property type="nucleotide sequence ID" value="NZ_CP009285.1"/>
</dbReference>
<dbReference type="GO" id="GO:0004622">
    <property type="term" value="F:phosphatidylcholine lysophospholipase activity"/>
    <property type="evidence" value="ECO:0007669"/>
    <property type="project" value="TreeGrafter"/>
</dbReference>
<dbReference type="InterPro" id="IPR001087">
    <property type="entry name" value="GDSL"/>
</dbReference>
<dbReference type="PANTHER" id="PTHR30383:SF5">
    <property type="entry name" value="SGNH HYDROLASE-TYPE ESTERASE DOMAIN-CONTAINING PROTEIN"/>
    <property type="match status" value="1"/>
</dbReference>
<keyword evidence="4" id="KW-1185">Reference proteome</keyword>
<dbReference type="HOGENOM" id="CLU_632888_0_0_9"/>
<dbReference type="Gene3D" id="3.30.457.10">
    <property type="entry name" value="Copper amine oxidase-like, N-terminal domain"/>
    <property type="match status" value="1"/>
</dbReference>
<dbReference type="SUPFAM" id="SSF52266">
    <property type="entry name" value="SGNH hydrolase"/>
    <property type="match status" value="1"/>
</dbReference>
<dbReference type="OrthoDB" id="2987164at2"/>
<feature type="domain" description="Copper amine oxidase-like N-terminal" evidence="2">
    <location>
        <begin position="317"/>
        <end position="428"/>
    </location>
</feature>
<dbReference type="InterPro" id="IPR051532">
    <property type="entry name" value="Ester_Hydrolysis_Enzymes"/>
</dbReference>
<dbReference type="PANTHER" id="PTHR30383">
    <property type="entry name" value="THIOESTERASE 1/PROTEASE 1/LYSOPHOSPHOLIPASE L1"/>
    <property type="match status" value="1"/>
</dbReference>
<organism evidence="3 4">
    <name type="scientific">Paenibacillus borealis</name>
    <dbReference type="NCBI Taxonomy" id="160799"/>
    <lineage>
        <taxon>Bacteria</taxon>
        <taxon>Bacillati</taxon>
        <taxon>Bacillota</taxon>
        <taxon>Bacilli</taxon>
        <taxon>Bacillales</taxon>
        <taxon>Paenibacillaceae</taxon>
        <taxon>Paenibacillus</taxon>
    </lineage>
</organism>
<proteinExistence type="predicted"/>
<evidence type="ECO:0000313" key="4">
    <source>
        <dbReference type="Proteomes" id="UP000029518"/>
    </source>
</evidence>
<dbReference type="Gene3D" id="3.40.50.1110">
    <property type="entry name" value="SGNH hydrolase"/>
    <property type="match status" value="1"/>
</dbReference>
<dbReference type="InterPro" id="IPR036582">
    <property type="entry name" value="Mao_N_sf"/>
</dbReference>
<dbReference type="AlphaFoldDB" id="A0A089L7N3"/>
<accession>A0A089L7N3</accession>
<protein>
    <submittedName>
        <fullName evidence="3">Copper amine oxidase</fullName>
    </submittedName>
</protein>
<dbReference type="Pfam" id="PF07833">
    <property type="entry name" value="Cu_amine_oxidN1"/>
    <property type="match status" value="1"/>
</dbReference>
<evidence type="ECO:0000313" key="3">
    <source>
        <dbReference type="EMBL" id="AIQ56085.1"/>
    </source>
</evidence>
<feature type="signal peptide" evidence="1">
    <location>
        <begin position="1"/>
        <end position="32"/>
    </location>
</feature>